<organism evidence="1 2">
    <name type="scientific">Amazonocrinis nigriterrae CENA67</name>
    <dbReference type="NCBI Taxonomy" id="2794033"/>
    <lineage>
        <taxon>Bacteria</taxon>
        <taxon>Bacillati</taxon>
        <taxon>Cyanobacteriota</taxon>
        <taxon>Cyanophyceae</taxon>
        <taxon>Nostocales</taxon>
        <taxon>Nostocaceae</taxon>
        <taxon>Amazonocrinis</taxon>
        <taxon>Amazonocrinis nigriterrae</taxon>
    </lineage>
</organism>
<evidence type="ECO:0000313" key="2">
    <source>
        <dbReference type="Proteomes" id="UP000632766"/>
    </source>
</evidence>
<dbReference type="PANTHER" id="PTHR39517">
    <property type="entry name" value="SLL0192 PROTEIN"/>
    <property type="match status" value="1"/>
</dbReference>
<dbReference type="PANTHER" id="PTHR39517:SF1">
    <property type="entry name" value="LIPID-A-DISACCHARIDE SYNTHASE"/>
    <property type="match status" value="1"/>
</dbReference>
<protein>
    <recommendedName>
        <fullName evidence="3">Lipid-A-disaccharide synthase</fullName>
    </recommendedName>
</protein>
<proteinExistence type="predicted"/>
<sequence length="459" mass="50653">MSDLSRLSLASNTPAATSRLQLLVLSNGHGEDVIAVRILQELQQQPNPPDIFALPLVGEGRAYQNLNIPCIGSVRTMPSGGFIYMDGRQLMRDVHGGLLQLTCSQIKAMRRWVNSQKRLGNKRAILAVGDIVPLLFAALSGANYAFVGTAKSEYYVQDEVGLLPRKSKAARWENFSGSIYHPWERWLMSRRRCRAVFPRDSLTTEILRRWPIPAFDLGNPMMDGLEPTFSPQQFYSADVRQQELARSLVVTLLPGSRPPEAYNNWEVIMLAVSALMASFQERDSVFHTSGSVVFLGAIASSLDCNILCQTIQSQGWQTHPESPIPLPDTNALTFKQRNAYLVLTQQAYNECLHWGDVAIAMAGTATEQFVGLGKPAIAIPGAGPQYNPAFAEAQSRLLGPSLILVEQPAEVANVMRSQLQDPDHLHIIAENGMRRMGKPGAARRIANCLLERLGMGHRA</sequence>
<evidence type="ECO:0000313" key="1">
    <source>
        <dbReference type="EMBL" id="MBH8560836.1"/>
    </source>
</evidence>
<dbReference type="EMBL" id="JAECZC010000001">
    <property type="protein sequence ID" value="MBH8560836.1"/>
    <property type="molecule type" value="Genomic_DNA"/>
</dbReference>
<reference evidence="1 2" key="1">
    <citation type="journal article" date="2021" name="Int. J. Syst. Evol. Microbiol.">
        <title>Amazonocrinis nigriterrae gen. nov., sp. nov., Atlanticothrix silvestris gen. nov., sp. nov. and Dendronalium phyllosphericum gen. nov., sp. nov., nostocacean cyanobacteria from Brazilian environments.</title>
        <authorList>
            <person name="Alvarenga D.O."/>
            <person name="Andreote A.P.D."/>
            <person name="Branco L.H.Z."/>
            <person name="Delbaje E."/>
            <person name="Cruz R.B."/>
            <person name="Varani A.M."/>
            <person name="Fiore M.F."/>
        </authorList>
    </citation>
    <scope>NUCLEOTIDE SEQUENCE [LARGE SCALE GENOMIC DNA]</scope>
    <source>
        <strain evidence="1 2">CENA67</strain>
    </source>
</reference>
<gene>
    <name evidence="1" type="ORF">I8748_01240</name>
</gene>
<dbReference type="AlphaFoldDB" id="A0A8J7L7B2"/>
<keyword evidence="2" id="KW-1185">Reference proteome</keyword>
<accession>A0A8J7L7B2</accession>
<evidence type="ECO:0008006" key="3">
    <source>
        <dbReference type="Google" id="ProtNLM"/>
    </source>
</evidence>
<comment type="caution">
    <text evidence="1">The sequence shown here is derived from an EMBL/GenBank/DDBJ whole genome shotgun (WGS) entry which is preliminary data.</text>
</comment>
<dbReference type="Proteomes" id="UP000632766">
    <property type="component" value="Unassembled WGS sequence"/>
</dbReference>
<dbReference type="InterPro" id="IPR019994">
    <property type="entry name" value="Lipid-A-disac_synthase-rel_put"/>
</dbReference>
<dbReference type="NCBIfam" id="TIGR03492">
    <property type="entry name" value="lipid-A-disaccharide synthase-related protein"/>
    <property type="match status" value="1"/>
</dbReference>
<dbReference type="SUPFAM" id="SSF53756">
    <property type="entry name" value="UDP-Glycosyltransferase/glycogen phosphorylase"/>
    <property type="match status" value="1"/>
</dbReference>
<name>A0A8J7L7B2_9NOST</name>
<dbReference type="RefSeq" id="WP_198122870.1">
    <property type="nucleotide sequence ID" value="NZ_JAECZC010000001.1"/>
</dbReference>